<keyword evidence="4" id="KW-0378">Hydrolase</keyword>
<dbReference type="GO" id="GO:0016787">
    <property type="term" value="F:hydrolase activity"/>
    <property type="evidence" value="ECO:0007669"/>
    <property type="project" value="UniProtKB-KW"/>
</dbReference>
<dbReference type="InterPro" id="IPR027417">
    <property type="entry name" value="P-loop_NTPase"/>
</dbReference>
<dbReference type="InterPro" id="IPR016136">
    <property type="entry name" value="DNA_helicase_N/primase_C"/>
</dbReference>
<dbReference type="Gene3D" id="3.40.50.300">
    <property type="entry name" value="P-loop containing nucleotide triphosphate hydrolases"/>
    <property type="match status" value="1"/>
</dbReference>
<name>A0A6J5N2J9_9CAUD</name>
<dbReference type="GO" id="GO:0006260">
    <property type="term" value="P:DNA replication"/>
    <property type="evidence" value="ECO:0007669"/>
    <property type="project" value="UniProtKB-KW"/>
</dbReference>
<dbReference type="InterPro" id="IPR036185">
    <property type="entry name" value="DNA_heli_DnaB-like_N_sf"/>
</dbReference>
<keyword evidence="3" id="KW-0547">Nucleotide-binding</keyword>
<evidence type="ECO:0000256" key="6">
    <source>
        <dbReference type="ARBA" id="ARBA00022840"/>
    </source>
</evidence>
<dbReference type="InterPro" id="IPR007693">
    <property type="entry name" value="DNA_helicase_DnaB-like_N"/>
</dbReference>
<dbReference type="EMBL" id="LR796591">
    <property type="protein sequence ID" value="CAB4152912.1"/>
    <property type="molecule type" value="Genomic_DNA"/>
</dbReference>
<sequence>MQDLFRAKSIVDLVTIGERLRQAGRLEDVGGQVYLMELADSTVSAIGWESWEQIILDKATLRAAYAVSDAVRASVMADQTPSEDVVASLVSGAQKVALRGSAGHVMIQSLLEAITTPNSNTAISTGMDWLDREVCIRPGHLVVIAGRPSEGKSALATQIAAHVAATQGEVLFCSLEMSPEEQAERIAAQMTGVPLSRIAARVFRQGDIEDMTKAFATLDCSFSRATTPQELRASVMARASHGRLKMIVLDYLQLMRADRPTVNRATDVSEISRSLKMLAMETGCPVIALSQLNRQAEEKPQLHHLRESGAIEQDANTVLSVHTDTTITEGLSNGESLKIVTVLKQRGGQRGIEFYADFYGPCARFGHGRAKRNAPEYGANRGGD</sequence>
<accession>A0A6J5N2J9</accession>
<gene>
    <name evidence="12" type="ORF">UFOVP602_30</name>
</gene>
<feature type="domain" description="SF4 helicase" evidence="11">
    <location>
        <begin position="116"/>
        <end position="372"/>
    </location>
</feature>
<evidence type="ECO:0000256" key="7">
    <source>
        <dbReference type="ARBA" id="ARBA00023125"/>
    </source>
</evidence>
<evidence type="ECO:0000256" key="5">
    <source>
        <dbReference type="ARBA" id="ARBA00022806"/>
    </source>
</evidence>
<dbReference type="Pfam" id="PF00772">
    <property type="entry name" value="DnaB"/>
    <property type="match status" value="1"/>
</dbReference>
<dbReference type="PANTHER" id="PTHR30153:SF2">
    <property type="entry name" value="REPLICATIVE DNA HELICASE"/>
    <property type="match status" value="1"/>
</dbReference>
<dbReference type="GO" id="GO:0003677">
    <property type="term" value="F:DNA binding"/>
    <property type="evidence" value="ECO:0007669"/>
    <property type="project" value="UniProtKB-KW"/>
</dbReference>
<evidence type="ECO:0000256" key="8">
    <source>
        <dbReference type="ARBA" id="ARBA00023235"/>
    </source>
</evidence>
<evidence type="ECO:0000256" key="9">
    <source>
        <dbReference type="ARBA" id="ARBA00044969"/>
    </source>
</evidence>
<keyword evidence="6" id="KW-0067">ATP-binding</keyword>
<dbReference type="PROSITE" id="PS51199">
    <property type="entry name" value="SF4_HELICASE"/>
    <property type="match status" value="1"/>
</dbReference>
<proteinExistence type="inferred from homology"/>
<evidence type="ECO:0000256" key="4">
    <source>
        <dbReference type="ARBA" id="ARBA00022801"/>
    </source>
</evidence>
<dbReference type="EC" id="5.6.2.3" evidence="9"/>
<dbReference type="GO" id="GO:0005524">
    <property type="term" value="F:ATP binding"/>
    <property type="evidence" value="ECO:0007669"/>
    <property type="project" value="UniProtKB-KW"/>
</dbReference>
<evidence type="ECO:0000256" key="1">
    <source>
        <dbReference type="ARBA" id="ARBA00008428"/>
    </source>
</evidence>
<evidence type="ECO:0000256" key="10">
    <source>
        <dbReference type="ARBA" id="ARBA00048954"/>
    </source>
</evidence>
<dbReference type="Gene3D" id="1.10.860.10">
    <property type="entry name" value="DNAb Helicase, Chain A"/>
    <property type="match status" value="1"/>
</dbReference>
<evidence type="ECO:0000256" key="3">
    <source>
        <dbReference type="ARBA" id="ARBA00022741"/>
    </source>
</evidence>
<keyword evidence="8" id="KW-0413">Isomerase</keyword>
<dbReference type="GO" id="GO:0043139">
    <property type="term" value="F:5'-3' DNA helicase activity"/>
    <property type="evidence" value="ECO:0007669"/>
    <property type="project" value="UniProtKB-EC"/>
</dbReference>
<organism evidence="12">
    <name type="scientific">uncultured Caudovirales phage</name>
    <dbReference type="NCBI Taxonomy" id="2100421"/>
    <lineage>
        <taxon>Viruses</taxon>
        <taxon>Duplodnaviria</taxon>
        <taxon>Heunggongvirae</taxon>
        <taxon>Uroviricota</taxon>
        <taxon>Caudoviricetes</taxon>
        <taxon>Peduoviridae</taxon>
        <taxon>Maltschvirus</taxon>
        <taxon>Maltschvirus maltsch</taxon>
    </lineage>
</organism>
<evidence type="ECO:0000313" key="12">
    <source>
        <dbReference type="EMBL" id="CAB4152912.1"/>
    </source>
</evidence>
<protein>
    <recommendedName>
        <fullName evidence="9">DNA 5'-3' helicase</fullName>
        <ecNumber evidence="9">5.6.2.3</ecNumber>
    </recommendedName>
</protein>
<dbReference type="Pfam" id="PF03796">
    <property type="entry name" value="DnaB_C"/>
    <property type="match status" value="1"/>
</dbReference>
<keyword evidence="7" id="KW-0238">DNA-binding</keyword>
<dbReference type="PANTHER" id="PTHR30153">
    <property type="entry name" value="REPLICATIVE DNA HELICASE DNAB"/>
    <property type="match status" value="1"/>
</dbReference>
<evidence type="ECO:0000256" key="2">
    <source>
        <dbReference type="ARBA" id="ARBA00022705"/>
    </source>
</evidence>
<comment type="similarity">
    <text evidence="1">Belongs to the helicase family. DnaB subfamily.</text>
</comment>
<dbReference type="SUPFAM" id="SSF52540">
    <property type="entry name" value="P-loop containing nucleoside triphosphate hydrolases"/>
    <property type="match status" value="1"/>
</dbReference>
<keyword evidence="5 12" id="KW-0347">Helicase</keyword>
<comment type="catalytic activity">
    <reaction evidence="10">
        <text>ATP + H2O = ADP + phosphate + H(+)</text>
        <dbReference type="Rhea" id="RHEA:13065"/>
        <dbReference type="ChEBI" id="CHEBI:15377"/>
        <dbReference type="ChEBI" id="CHEBI:15378"/>
        <dbReference type="ChEBI" id="CHEBI:30616"/>
        <dbReference type="ChEBI" id="CHEBI:43474"/>
        <dbReference type="ChEBI" id="CHEBI:456216"/>
        <dbReference type="EC" id="5.6.2.3"/>
    </reaction>
</comment>
<keyword evidence="2" id="KW-0235">DNA replication</keyword>
<dbReference type="SUPFAM" id="SSF48024">
    <property type="entry name" value="N-terminal domain of DnaB helicase"/>
    <property type="match status" value="1"/>
</dbReference>
<reference evidence="12" key="1">
    <citation type="submission" date="2020-04" db="EMBL/GenBank/DDBJ databases">
        <authorList>
            <person name="Chiriac C."/>
            <person name="Salcher M."/>
            <person name="Ghai R."/>
            <person name="Kavagutti S V."/>
        </authorList>
    </citation>
    <scope>NUCLEOTIDE SEQUENCE</scope>
</reference>
<evidence type="ECO:0000259" key="11">
    <source>
        <dbReference type="PROSITE" id="PS51199"/>
    </source>
</evidence>
<dbReference type="InterPro" id="IPR007694">
    <property type="entry name" value="DNA_helicase_DnaB-like_C"/>
</dbReference>